<feature type="domain" description="HTH lysR-type" evidence="5">
    <location>
        <begin position="1"/>
        <end position="58"/>
    </location>
</feature>
<keyword evidence="4" id="KW-0804">Transcription</keyword>
<dbReference type="InterPro" id="IPR036390">
    <property type="entry name" value="WH_DNA-bd_sf"/>
</dbReference>
<name>A0A239M564_9ACTN</name>
<evidence type="ECO:0000259" key="5">
    <source>
        <dbReference type="PROSITE" id="PS50931"/>
    </source>
</evidence>
<dbReference type="Pfam" id="PF00126">
    <property type="entry name" value="HTH_1"/>
    <property type="match status" value="1"/>
</dbReference>
<keyword evidence="3" id="KW-0238">DNA-binding</keyword>
<dbReference type="RefSeq" id="WP_089248850.1">
    <property type="nucleotide sequence ID" value="NZ_FZPH01000005.1"/>
</dbReference>
<dbReference type="Proteomes" id="UP000198362">
    <property type="component" value="Unassembled WGS sequence"/>
</dbReference>
<dbReference type="SUPFAM" id="SSF46785">
    <property type="entry name" value="Winged helix' DNA-binding domain"/>
    <property type="match status" value="1"/>
</dbReference>
<evidence type="ECO:0000256" key="4">
    <source>
        <dbReference type="ARBA" id="ARBA00023163"/>
    </source>
</evidence>
<dbReference type="AlphaFoldDB" id="A0A239M564"/>
<dbReference type="EMBL" id="FZPH01000005">
    <property type="protein sequence ID" value="SNT37233.1"/>
    <property type="molecule type" value="Genomic_DNA"/>
</dbReference>
<comment type="similarity">
    <text evidence="1">Belongs to the LysR transcriptional regulatory family.</text>
</comment>
<dbReference type="PROSITE" id="PS50931">
    <property type="entry name" value="HTH_LYSR"/>
    <property type="match status" value="1"/>
</dbReference>
<accession>A0A239M564</accession>
<evidence type="ECO:0000313" key="6">
    <source>
        <dbReference type="EMBL" id="SNT37233.1"/>
    </source>
</evidence>
<gene>
    <name evidence="6" type="ORF">SAMN05421812_10592</name>
</gene>
<dbReference type="OrthoDB" id="3636008at2"/>
<dbReference type="FunFam" id="1.10.10.10:FF:000001">
    <property type="entry name" value="LysR family transcriptional regulator"/>
    <property type="match status" value="1"/>
</dbReference>
<evidence type="ECO:0000256" key="3">
    <source>
        <dbReference type="ARBA" id="ARBA00023125"/>
    </source>
</evidence>
<evidence type="ECO:0000256" key="1">
    <source>
        <dbReference type="ARBA" id="ARBA00009437"/>
    </source>
</evidence>
<organism evidence="6 7">
    <name type="scientific">Asanoa hainanensis</name>
    <dbReference type="NCBI Taxonomy" id="560556"/>
    <lineage>
        <taxon>Bacteria</taxon>
        <taxon>Bacillati</taxon>
        <taxon>Actinomycetota</taxon>
        <taxon>Actinomycetes</taxon>
        <taxon>Micromonosporales</taxon>
        <taxon>Micromonosporaceae</taxon>
        <taxon>Asanoa</taxon>
    </lineage>
</organism>
<sequence length="94" mass="10219">MDLRHLHTFVAVAEERSFSRAATRLRVAQSAVSRTVQALERDLGRPLFERSRHHVELTKTGLATLDSARAALAAAEAVRAAARQTCPCALSPTP</sequence>
<dbReference type="PRINTS" id="PR00039">
    <property type="entry name" value="HTHLYSR"/>
</dbReference>
<evidence type="ECO:0000313" key="7">
    <source>
        <dbReference type="Proteomes" id="UP000198362"/>
    </source>
</evidence>
<dbReference type="Gene3D" id="1.10.10.10">
    <property type="entry name" value="Winged helix-like DNA-binding domain superfamily/Winged helix DNA-binding domain"/>
    <property type="match status" value="1"/>
</dbReference>
<keyword evidence="2" id="KW-0805">Transcription regulation</keyword>
<dbReference type="GO" id="GO:0003700">
    <property type="term" value="F:DNA-binding transcription factor activity"/>
    <property type="evidence" value="ECO:0007669"/>
    <property type="project" value="InterPro"/>
</dbReference>
<dbReference type="PANTHER" id="PTHR30346:SF28">
    <property type="entry name" value="HTH-TYPE TRANSCRIPTIONAL REGULATOR CYNR"/>
    <property type="match status" value="1"/>
</dbReference>
<evidence type="ECO:0000256" key="2">
    <source>
        <dbReference type="ARBA" id="ARBA00023015"/>
    </source>
</evidence>
<reference evidence="6 7" key="1">
    <citation type="submission" date="2017-06" db="EMBL/GenBank/DDBJ databases">
        <authorList>
            <person name="Kim H.J."/>
            <person name="Triplett B.A."/>
        </authorList>
    </citation>
    <scope>NUCLEOTIDE SEQUENCE [LARGE SCALE GENOMIC DNA]</scope>
    <source>
        <strain evidence="6 7">CGMCC 4.5593</strain>
    </source>
</reference>
<proteinExistence type="inferred from homology"/>
<dbReference type="PANTHER" id="PTHR30346">
    <property type="entry name" value="TRANSCRIPTIONAL DUAL REGULATOR HCAR-RELATED"/>
    <property type="match status" value="1"/>
</dbReference>
<keyword evidence="7" id="KW-1185">Reference proteome</keyword>
<dbReference type="InterPro" id="IPR000847">
    <property type="entry name" value="LysR_HTH_N"/>
</dbReference>
<protein>
    <submittedName>
        <fullName evidence="6">Regulatory helix-turn-helix protein, lysR family</fullName>
    </submittedName>
</protein>
<dbReference type="GO" id="GO:0032993">
    <property type="term" value="C:protein-DNA complex"/>
    <property type="evidence" value="ECO:0007669"/>
    <property type="project" value="TreeGrafter"/>
</dbReference>
<dbReference type="GO" id="GO:0003677">
    <property type="term" value="F:DNA binding"/>
    <property type="evidence" value="ECO:0007669"/>
    <property type="project" value="UniProtKB-KW"/>
</dbReference>
<dbReference type="InterPro" id="IPR036388">
    <property type="entry name" value="WH-like_DNA-bd_sf"/>
</dbReference>